<dbReference type="EMBL" id="JAAKZV010000039">
    <property type="protein sequence ID" value="NGN64625.1"/>
    <property type="molecule type" value="Genomic_DNA"/>
</dbReference>
<evidence type="ECO:0000313" key="4">
    <source>
        <dbReference type="Proteomes" id="UP000481583"/>
    </source>
</evidence>
<keyword evidence="4" id="KW-1185">Reference proteome</keyword>
<dbReference type="GO" id="GO:0050482">
    <property type="term" value="P:arachidonate secretion"/>
    <property type="evidence" value="ECO:0007669"/>
    <property type="project" value="InterPro"/>
</dbReference>
<dbReference type="InterPro" id="IPR031325">
    <property type="entry name" value="RHS_repeat"/>
</dbReference>
<dbReference type="Gene3D" id="2.180.10.10">
    <property type="entry name" value="RHS repeat-associated core"/>
    <property type="match status" value="1"/>
</dbReference>
<evidence type="ECO:0000256" key="2">
    <source>
        <dbReference type="SAM" id="SignalP"/>
    </source>
</evidence>
<dbReference type="AlphaFoldDB" id="A0A6G4TXB7"/>
<comment type="caution">
    <text evidence="3">The sequence shown here is derived from an EMBL/GenBank/DDBJ whole genome shotgun (WGS) entry which is preliminary data.</text>
</comment>
<proteinExistence type="predicted"/>
<feature type="chain" id="PRO_5026196547" evidence="2">
    <location>
        <begin position="31"/>
        <end position="550"/>
    </location>
</feature>
<accession>A0A6G4TXB7</accession>
<name>A0A6G4TXB7_9ACTN</name>
<keyword evidence="2" id="KW-0732">Signal</keyword>
<dbReference type="Pfam" id="PF05593">
    <property type="entry name" value="RHS_repeat"/>
    <property type="match status" value="1"/>
</dbReference>
<protein>
    <submittedName>
        <fullName evidence="3">Phospholipase</fullName>
    </submittedName>
</protein>
<reference evidence="3 4" key="1">
    <citation type="submission" date="2020-02" db="EMBL/GenBank/DDBJ databases">
        <title>Whole-genome analyses of novel actinobacteria.</title>
        <authorList>
            <person name="Sahin N."/>
        </authorList>
    </citation>
    <scope>NUCLEOTIDE SEQUENCE [LARGE SCALE GENOMIC DNA]</scope>
    <source>
        <strain evidence="3 4">A7024</strain>
    </source>
</reference>
<feature type="region of interest" description="Disordered" evidence="1">
    <location>
        <begin position="372"/>
        <end position="404"/>
    </location>
</feature>
<feature type="signal peptide" evidence="2">
    <location>
        <begin position="1"/>
        <end position="30"/>
    </location>
</feature>
<evidence type="ECO:0000256" key="1">
    <source>
        <dbReference type="SAM" id="MobiDB-lite"/>
    </source>
</evidence>
<evidence type="ECO:0000313" key="3">
    <source>
        <dbReference type="EMBL" id="NGN64625.1"/>
    </source>
</evidence>
<dbReference type="SUPFAM" id="SSF48619">
    <property type="entry name" value="Phospholipase A2, PLA2"/>
    <property type="match status" value="1"/>
</dbReference>
<dbReference type="Gene3D" id="1.20.90.10">
    <property type="entry name" value="Phospholipase A2 domain"/>
    <property type="match status" value="1"/>
</dbReference>
<gene>
    <name evidence="3" type="ORF">G5C51_12025</name>
</gene>
<organism evidence="3 4">
    <name type="scientific">Streptomyces coryli</name>
    <dbReference type="NCBI Taxonomy" id="1128680"/>
    <lineage>
        <taxon>Bacteria</taxon>
        <taxon>Bacillati</taxon>
        <taxon>Actinomycetota</taxon>
        <taxon>Actinomycetes</taxon>
        <taxon>Kitasatosporales</taxon>
        <taxon>Streptomycetaceae</taxon>
        <taxon>Streptomyces</taxon>
    </lineage>
</organism>
<dbReference type="GO" id="GO:0004623">
    <property type="term" value="F:phospholipase A2 activity"/>
    <property type="evidence" value="ECO:0007669"/>
    <property type="project" value="InterPro"/>
</dbReference>
<dbReference type="GO" id="GO:0006644">
    <property type="term" value="P:phospholipid metabolic process"/>
    <property type="evidence" value="ECO:0007669"/>
    <property type="project" value="InterPro"/>
</dbReference>
<dbReference type="Proteomes" id="UP000481583">
    <property type="component" value="Unassembled WGS sequence"/>
</dbReference>
<dbReference type="InterPro" id="IPR015141">
    <property type="entry name" value="PLipase_A2_prok/fun"/>
</dbReference>
<dbReference type="InterPro" id="IPR036444">
    <property type="entry name" value="PLipase_A2_dom_sf"/>
</dbReference>
<sequence>MRGEFVRKAILSVIVAVSTALLIPQQSATAAPTDPQAAENEIQQPLAEGEIQQIGPGQYFTATKTFEVAESDVPVADMGRRHSIVVQSDGVARPESAPASRADLGVFGPGWEAEFLGGQLSRKLQQQSGAIVVTDLGTSESFRYNLTSSIAYPGGGGVNKYQSAEGSKITETTKWDASAGAMVTTVVETLAADLAATEPGDDAFTDGAGNPLPATDLQPTLTWKQAAPGSDQWRVTGVGNKAHGTTTAGYDAQGRVATVKEPAAGETPEQVLTVSYASATTATGTSFGDVAGRAKSITVTTDGTTQTLARYGYDSAGLLRTVTNPSESSEPDAAYAYDATNRVSEVTSPSSGEWDLAFPAGSAAPNVEPIGPAPPAAESEFQGASGITDPNVAGPPASDFTGDDVSGQESYPSYCYKARHWLYYWRSGCAAWAAHYGWHKPYWKRTPGKWWVVGINHDHCTSSPDKPSGYDFRSACDMHDYGYGLIGNTYKNYRYYLSRYKKTNVDDVFYTVLRDGTCSAYRFKSYCRGIAWIYRKGVSRGNPKNGANAT</sequence>
<dbReference type="Pfam" id="PF09056">
    <property type="entry name" value="Phospholip_A2_3"/>
    <property type="match status" value="1"/>
</dbReference>